<dbReference type="Gene3D" id="3.30.1490.20">
    <property type="entry name" value="ATP-grasp fold, A domain"/>
    <property type="match status" value="1"/>
</dbReference>
<dbReference type="AlphaFoldDB" id="A0A1F4TNA3"/>
<dbReference type="Gene3D" id="3.50.30.10">
    <property type="entry name" value="Phosphohistidine domain"/>
    <property type="match status" value="1"/>
</dbReference>
<dbReference type="PANTHER" id="PTHR22931:SF9">
    <property type="entry name" value="PYRUVATE, PHOSPHATE DIKINASE 1, CHLOROPLASTIC"/>
    <property type="match status" value="1"/>
</dbReference>
<gene>
    <name evidence="1" type="ORF">A2462_01675</name>
</gene>
<dbReference type="Gene3D" id="1.10.189.10">
    <property type="entry name" value="Pyruvate Phosphate Dikinase, domain 2"/>
    <property type="match status" value="1"/>
</dbReference>
<evidence type="ECO:0000313" key="2">
    <source>
        <dbReference type="Proteomes" id="UP000177309"/>
    </source>
</evidence>
<dbReference type="GO" id="GO:0005524">
    <property type="term" value="F:ATP binding"/>
    <property type="evidence" value="ECO:0007669"/>
    <property type="project" value="InterPro"/>
</dbReference>
<name>A0A1F4TNA3_UNCSA</name>
<dbReference type="InterPro" id="IPR013815">
    <property type="entry name" value="ATP_grasp_subdomain_1"/>
</dbReference>
<evidence type="ECO:0008006" key="3">
    <source>
        <dbReference type="Google" id="ProtNLM"/>
    </source>
</evidence>
<dbReference type="SUPFAM" id="SSF56059">
    <property type="entry name" value="Glutathione synthetase ATP-binding domain-like"/>
    <property type="match status" value="1"/>
</dbReference>
<evidence type="ECO:0000313" key="1">
    <source>
        <dbReference type="EMBL" id="OGC34049.1"/>
    </source>
</evidence>
<dbReference type="InterPro" id="IPR010121">
    <property type="entry name" value="Pyruvate_phosphate_dikinase"/>
</dbReference>
<dbReference type="PANTHER" id="PTHR22931">
    <property type="entry name" value="PHOSPHOENOLPYRUVATE DIKINASE-RELATED"/>
    <property type="match status" value="1"/>
</dbReference>
<dbReference type="Proteomes" id="UP000177309">
    <property type="component" value="Unassembled WGS sequence"/>
</dbReference>
<sequence length="922" mass="101624">MAILAIEIIKISRLYYAPHQLRGSLIASLPQRKQSSGSTWYPFYVEYKDSQGAVQETHIRDYDSIYFKDPFSRQAADHLALILRARSGDDSAQTILKNQVVANRQAYERFDPAKLDFGTSRAHLIAPTDPGDLSLDDLGTKGLSLLEDARRGLPVPVFCLIKPLGDSLLQDGRRFSSAGRRPDNVPNVETRRFRSARMGQIASSSFNPLDCILADAVSVLEQLSGKKYGDPENPLGLSMRACLPDNLPGMLPTYLNLGAMTSVLPGLIARYGKAGAYDIRSNYLATLLTETYPHLFADRIAALFAANLSQPAEKYEAMVALEAMRQSVSHLAFSDPAYCLRYLFKRAYADMKAKHDTIAALARRPFVAPIIILQEMIVGKLAHDSFSAVLYSRDPNGGKSRLVEYAPGRFGEEIMTAHAQRDSIPYGIGASQIAGSLLTLAHFEPAIGVTERATAGPVAFELTVEQGMLAVLQRNSAALSGFAALRSGLDMLGHGDIKRKDLLRIVRPFHLRQLFASRIPDIYKLMPVAKGTAVLPCGDVSGEVYFSKEKALAARSEGKRVILVQADFVPGDAETMKEMSGLVSLTDFAIHLTEIARRYGIVSLVGLNGQNTPPKVVDGQLVIFTQEGEITIKEGDSVVLSSQTGGIYLGKVDVMPSPLNMVLRGLSRPEELSGDDSIIWQAFTDFIKEIKEILSCEITDASDLADLASIFLFIEDKAAAIQFVDGWVHTHWNEVLSFFAETRIGQHAARLNLFDLLRFSNRLRLIRKMARNPELRSVGTFMLGRLLLVYRETYGRGSYEALMAEFAENFGSEARDEMSRVVAQAGEYLGFSRVDRATEGEHPSKEAKADLGAPKNEGIYKTNRFGSTTLEKALRNNFGDEAVDAMSDADVKVWKDGWSQEVDPSHKARKGIEAIMKKKGWS</sequence>
<dbReference type="SUPFAM" id="SSF52009">
    <property type="entry name" value="Phosphohistidine domain"/>
    <property type="match status" value="1"/>
</dbReference>
<dbReference type="GO" id="GO:0050242">
    <property type="term" value="F:pyruvate, phosphate dikinase activity"/>
    <property type="evidence" value="ECO:0007669"/>
    <property type="project" value="InterPro"/>
</dbReference>
<organism evidence="1 2">
    <name type="scientific">candidate division WOR-1 bacterium RIFOXYC2_FULL_41_25</name>
    <dbReference type="NCBI Taxonomy" id="1802586"/>
    <lineage>
        <taxon>Bacteria</taxon>
        <taxon>Bacillati</taxon>
        <taxon>Saganbacteria</taxon>
    </lineage>
</organism>
<dbReference type="Gene3D" id="1.20.80.30">
    <property type="match status" value="1"/>
</dbReference>
<protein>
    <recommendedName>
        <fullName evidence="3">PEP-utilising enzyme mobile domain-containing protein</fullName>
    </recommendedName>
</protein>
<reference evidence="1 2" key="1">
    <citation type="journal article" date="2016" name="Nat. Commun.">
        <title>Thousands of microbial genomes shed light on interconnected biogeochemical processes in an aquifer system.</title>
        <authorList>
            <person name="Anantharaman K."/>
            <person name="Brown C.T."/>
            <person name="Hug L.A."/>
            <person name="Sharon I."/>
            <person name="Castelle C.J."/>
            <person name="Probst A.J."/>
            <person name="Thomas B.C."/>
            <person name="Singh A."/>
            <person name="Wilkins M.J."/>
            <person name="Karaoz U."/>
            <person name="Brodie E.L."/>
            <person name="Williams K.H."/>
            <person name="Hubbard S.S."/>
            <person name="Banfield J.F."/>
        </authorList>
    </citation>
    <scope>NUCLEOTIDE SEQUENCE [LARGE SCALE GENOMIC DNA]</scope>
</reference>
<dbReference type="InterPro" id="IPR036637">
    <property type="entry name" value="Phosphohistidine_dom_sf"/>
</dbReference>
<proteinExistence type="predicted"/>
<dbReference type="EMBL" id="MEUI01000024">
    <property type="protein sequence ID" value="OGC34049.1"/>
    <property type="molecule type" value="Genomic_DNA"/>
</dbReference>
<accession>A0A1F4TNA3</accession>
<comment type="caution">
    <text evidence="1">The sequence shown here is derived from an EMBL/GenBank/DDBJ whole genome shotgun (WGS) entry which is preliminary data.</text>
</comment>